<dbReference type="Proteomes" id="UP000035213">
    <property type="component" value="Chromosome"/>
</dbReference>
<sequence length="188" mass="22405">MGHIREYYERILKLQETEWEFIASHFDRRVFAKNETITRQGETEKYLSFVETGIVRFYIPDDENELTFNFCFDKEFTCAYNSFLTQTPSEYELQALTETVVWQISYDDLQKVYAETKAGNYLGRFVSEKLFLQKSKRELSLLKHTAKERYLNLFNEQPDILKFIPLKYVASYIGITPQALSRIRRQIA</sequence>
<dbReference type="RefSeq" id="WP_013632699.1">
    <property type="nucleotide sequence ID" value="NZ_CP009928.1"/>
</dbReference>
<feature type="domain" description="Cyclic nucleotide-binding" evidence="1">
    <location>
        <begin position="10"/>
        <end position="112"/>
    </location>
</feature>
<dbReference type="AlphaFoldDB" id="A0A0G3M4H5"/>
<gene>
    <name evidence="2" type="ORF">OK18_04235</name>
</gene>
<dbReference type="STRING" id="1324352.OK18_04235"/>
<dbReference type="PROSITE" id="PS50042">
    <property type="entry name" value="CNMP_BINDING_3"/>
    <property type="match status" value="1"/>
</dbReference>
<dbReference type="EMBL" id="CP009928">
    <property type="protein sequence ID" value="AKK71952.1"/>
    <property type="molecule type" value="Genomic_DNA"/>
</dbReference>
<evidence type="ECO:0000313" key="3">
    <source>
        <dbReference type="Proteomes" id="UP000035213"/>
    </source>
</evidence>
<dbReference type="InterPro" id="IPR014710">
    <property type="entry name" value="RmlC-like_jellyroll"/>
</dbReference>
<reference evidence="2 3" key="1">
    <citation type="submission" date="2014-11" db="EMBL/GenBank/DDBJ databases">
        <authorList>
            <person name="Park G.-S."/>
            <person name="Hong S.-J."/>
            <person name="Jung B.K."/>
            <person name="Khan A.R."/>
            <person name="Kwak Y."/>
            <person name="Shin J.-H."/>
        </authorList>
    </citation>
    <scope>NUCLEOTIDE SEQUENCE [LARGE SCALE GENOMIC DNA]</scope>
    <source>
        <strain evidence="2 3">DSM 27622</strain>
    </source>
</reference>
<dbReference type="InterPro" id="IPR018490">
    <property type="entry name" value="cNMP-bd_dom_sf"/>
</dbReference>
<name>A0A0G3M4H5_CHRGL</name>
<dbReference type="KEGG" id="cgn:OK18_04235"/>
<dbReference type="SUPFAM" id="SSF51206">
    <property type="entry name" value="cAMP-binding domain-like"/>
    <property type="match status" value="1"/>
</dbReference>
<dbReference type="PATRIC" id="fig|1324352.5.peg.910"/>
<dbReference type="Gene3D" id="2.60.120.10">
    <property type="entry name" value="Jelly Rolls"/>
    <property type="match status" value="1"/>
</dbReference>
<dbReference type="OrthoDB" id="663011at2"/>
<dbReference type="InterPro" id="IPR000595">
    <property type="entry name" value="cNMP-bd_dom"/>
</dbReference>
<evidence type="ECO:0000259" key="1">
    <source>
        <dbReference type="PROSITE" id="PS50042"/>
    </source>
</evidence>
<accession>A0A0G3M4H5</accession>
<evidence type="ECO:0000313" key="2">
    <source>
        <dbReference type="EMBL" id="AKK71952.1"/>
    </source>
</evidence>
<dbReference type="Pfam" id="PF00027">
    <property type="entry name" value="cNMP_binding"/>
    <property type="match status" value="1"/>
</dbReference>
<dbReference type="CDD" id="cd00038">
    <property type="entry name" value="CAP_ED"/>
    <property type="match status" value="1"/>
</dbReference>
<proteinExistence type="predicted"/>
<organism evidence="2 3">
    <name type="scientific">Chryseobacterium gallinarum</name>
    <dbReference type="NCBI Taxonomy" id="1324352"/>
    <lineage>
        <taxon>Bacteria</taxon>
        <taxon>Pseudomonadati</taxon>
        <taxon>Bacteroidota</taxon>
        <taxon>Flavobacteriia</taxon>
        <taxon>Flavobacteriales</taxon>
        <taxon>Weeksellaceae</taxon>
        <taxon>Chryseobacterium group</taxon>
        <taxon>Chryseobacterium</taxon>
    </lineage>
</organism>
<protein>
    <submittedName>
        <fullName evidence="2">CarD family transcriptional regulator</fullName>
    </submittedName>
</protein>